<accession>A0A0V0S1A0</accession>
<comment type="caution">
    <text evidence="1">The sequence shown here is derived from an EMBL/GenBank/DDBJ whole genome shotgun (WGS) entry which is preliminary data.</text>
</comment>
<reference evidence="1 2" key="1">
    <citation type="submission" date="2015-01" db="EMBL/GenBank/DDBJ databases">
        <title>Evolution of Trichinella species and genotypes.</title>
        <authorList>
            <person name="Korhonen P.K."/>
            <person name="Edoardo P."/>
            <person name="Giuseppe L.R."/>
            <person name="Gasser R.B."/>
        </authorList>
    </citation>
    <scope>NUCLEOTIDE SEQUENCE [LARGE SCALE GENOMIC DNA]</scope>
    <source>
        <strain evidence="1">ISS37</strain>
    </source>
</reference>
<dbReference type="EMBL" id="JYDL01000047">
    <property type="protein sequence ID" value="KRX20547.1"/>
    <property type="molecule type" value="Genomic_DNA"/>
</dbReference>
<protein>
    <submittedName>
        <fullName evidence="1">Uncharacterized protein</fullName>
    </submittedName>
</protein>
<evidence type="ECO:0000313" key="1">
    <source>
        <dbReference type="EMBL" id="KRX20547.1"/>
    </source>
</evidence>
<keyword evidence="2" id="KW-1185">Reference proteome</keyword>
<name>A0A0V0S1A0_9BILA</name>
<gene>
    <name evidence="1" type="ORF">T07_8667</name>
</gene>
<sequence>MNKLSDSSFSESVEQQFISTLSQSEYEGKWMRLIRKVKYNKRRASGEVQYTMNYSQLII</sequence>
<dbReference type="AlphaFoldDB" id="A0A0V0S1A0"/>
<organism evidence="1 2">
    <name type="scientific">Trichinella nelsoni</name>
    <dbReference type="NCBI Taxonomy" id="6336"/>
    <lineage>
        <taxon>Eukaryota</taxon>
        <taxon>Metazoa</taxon>
        <taxon>Ecdysozoa</taxon>
        <taxon>Nematoda</taxon>
        <taxon>Enoplea</taxon>
        <taxon>Dorylaimia</taxon>
        <taxon>Trichinellida</taxon>
        <taxon>Trichinellidae</taxon>
        <taxon>Trichinella</taxon>
    </lineage>
</organism>
<evidence type="ECO:0000313" key="2">
    <source>
        <dbReference type="Proteomes" id="UP000054630"/>
    </source>
</evidence>
<proteinExistence type="predicted"/>
<dbReference type="Proteomes" id="UP000054630">
    <property type="component" value="Unassembled WGS sequence"/>
</dbReference>